<dbReference type="EMBL" id="MH591089">
    <property type="protein sequence ID" value="AYC64088.1"/>
    <property type="molecule type" value="Genomic_DNA"/>
</dbReference>
<keyword evidence="2" id="KW-0150">Chloroplast</keyword>
<reference evidence="2" key="2">
    <citation type="journal article" date="2019" name="Mol. Phylogenet. Evol.">
        <title>Reassessment of the classification of bryopsidales (chlorophyta) based on chloroplast phylogenomic analyses.</title>
        <authorList>
            <person name="Cremen M.C."/>
            <person name="Leliaert F."/>
            <person name="West J."/>
            <person name="Lam D.W."/>
            <person name="Shimada S."/>
            <person name="Lopez-Bautista J.M."/>
            <person name="Verbruggen H."/>
        </authorList>
    </citation>
    <scope>NUCLEOTIDE SEQUENCE</scope>
</reference>
<gene>
    <name evidence="2" type="primary">orf522</name>
</gene>
<dbReference type="Pfam" id="PF08706">
    <property type="entry name" value="D5_N"/>
    <property type="match status" value="1"/>
</dbReference>
<proteinExistence type="predicted"/>
<name>A0A386AXK9_9CHLO</name>
<sequence length="522" mass="60140">MNTILWTLAPPLPISKHLAEFANQWKLISKGERFYKNIKVTGWWLFTGVEELIFLLDEHSRNKVKQTYDENVKFLHPKGKGLTPVLFVPEMGVVNHNYIDDALREKLLKEGVAVVEGWKGALALCYANFNSFAIHGCQGGPSLLEFMEKKSIPREGIKDIFADTDVLWNPNVTKAYSKLALELPSAEISVFPPATFLNPEGGINYRKDSPDDWIEEGFTKEIVYEKTTKINIQIITQQQIKIQTYVTEKRIKKEMDLDMVHTLREFFEENLFFLPRLNDYYVFNKETCLWNHLDLEELTYFCLNKFEERNWPFSPLQQGIKSASACAVLSWKALQKLFSSKHFIGFENGCWNIKKRQFEPLRKEHYLLSTLPFKYEPLHTGHIMEAAPTICQWLADRVNGSELLTNVLSAALFACILKIEYPERFLFLTGHSATGKSTFFLLLNSLLSVETVYTVSAEDFACDFGLEDLASGPQKSVIIFHDIGRSVTNHFINILRTLVSSTGETTQKRVRRKHKLTWKNKN</sequence>
<dbReference type="Gene3D" id="3.40.50.300">
    <property type="entry name" value="P-loop containing nucleotide triphosphate hydrolases"/>
    <property type="match status" value="1"/>
</dbReference>
<dbReference type="InterPro" id="IPR027417">
    <property type="entry name" value="P-loop_NTPase"/>
</dbReference>
<keyword evidence="2" id="KW-0934">Plastid</keyword>
<protein>
    <recommendedName>
        <fullName evidence="1">Bacteriophage/plasmid primase P4 C-terminal domain-containing protein</fullName>
    </recommendedName>
</protein>
<evidence type="ECO:0000313" key="2">
    <source>
        <dbReference type="EMBL" id="AYC64088.1"/>
    </source>
</evidence>
<dbReference type="InterPro" id="IPR014818">
    <property type="entry name" value="Phage/plasmid_primase_P4_C"/>
</dbReference>
<geneLocation type="chloroplast" evidence="2"/>
<feature type="domain" description="Bacteriophage/plasmid primase P4 C-terminal" evidence="1">
    <location>
        <begin position="335"/>
        <end position="396"/>
    </location>
</feature>
<evidence type="ECO:0000259" key="1">
    <source>
        <dbReference type="Pfam" id="PF08706"/>
    </source>
</evidence>
<reference evidence="2" key="1">
    <citation type="submission" date="2018-07" db="EMBL/GenBank/DDBJ databases">
        <authorList>
            <person name="Quirk P.G."/>
            <person name="Krulwich T.A."/>
        </authorList>
    </citation>
    <scope>NUCLEOTIDE SEQUENCE</scope>
</reference>
<organism evidence="2">
    <name type="scientific">Johnson-sea-linkia profunda</name>
    <dbReference type="NCBI Taxonomy" id="575876"/>
    <lineage>
        <taxon>Eukaryota</taxon>
        <taxon>Viridiplantae</taxon>
        <taxon>Chlorophyta</taxon>
        <taxon>core chlorophytes</taxon>
        <taxon>Ulvophyceae</taxon>
        <taxon>TCBD clade</taxon>
        <taxon>Bryopsidales</taxon>
        <taxon>Halimedineae</taxon>
        <taxon>Halimedaceae</taxon>
        <taxon>Rhipileae</taxon>
        <taxon>Johnson-sea-linkia</taxon>
    </lineage>
</organism>
<dbReference type="AlphaFoldDB" id="A0A386AXK9"/>
<accession>A0A386AXK9</accession>